<dbReference type="NCBIfam" id="NF008899">
    <property type="entry name" value="PRK12266.1"/>
    <property type="match status" value="1"/>
</dbReference>
<organism evidence="9 10">
    <name type="scientific">Kordiimonas pumila</name>
    <dbReference type="NCBI Taxonomy" id="2161677"/>
    <lineage>
        <taxon>Bacteria</taxon>
        <taxon>Pseudomonadati</taxon>
        <taxon>Pseudomonadota</taxon>
        <taxon>Alphaproteobacteria</taxon>
        <taxon>Kordiimonadales</taxon>
        <taxon>Kordiimonadaceae</taxon>
        <taxon>Kordiimonas</taxon>
    </lineage>
</organism>
<dbReference type="PRINTS" id="PR01001">
    <property type="entry name" value="FADG3PDH"/>
</dbReference>
<evidence type="ECO:0000259" key="8">
    <source>
        <dbReference type="Pfam" id="PF16901"/>
    </source>
</evidence>
<gene>
    <name evidence="9" type="primary">glpD</name>
    <name evidence="9" type="ORF">ACFOKA_12270</name>
</gene>
<dbReference type="Gene3D" id="3.30.9.10">
    <property type="entry name" value="D-Amino Acid Oxidase, subunit A, domain 2"/>
    <property type="match status" value="1"/>
</dbReference>
<keyword evidence="4" id="KW-0274">FAD</keyword>
<evidence type="ECO:0000313" key="10">
    <source>
        <dbReference type="Proteomes" id="UP001595444"/>
    </source>
</evidence>
<proteinExistence type="inferred from homology"/>
<dbReference type="InterPro" id="IPR000447">
    <property type="entry name" value="G3P_DH_FAD-dep"/>
</dbReference>
<dbReference type="Proteomes" id="UP001595444">
    <property type="component" value="Unassembled WGS sequence"/>
</dbReference>
<dbReference type="PANTHER" id="PTHR11985">
    <property type="entry name" value="GLYCEROL-3-PHOSPHATE DEHYDROGENASE"/>
    <property type="match status" value="1"/>
</dbReference>
<dbReference type="SUPFAM" id="SSF51905">
    <property type="entry name" value="FAD/NAD(P)-binding domain"/>
    <property type="match status" value="1"/>
</dbReference>
<dbReference type="PROSITE" id="PS00977">
    <property type="entry name" value="FAD_G3PDH_1"/>
    <property type="match status" value="1"/>
</dbReference>
<dbReference type="InterPro" id="IPR031656">
    <property type="entry name" value="DAO_C"/>
</dbReference>
<sequence length="497" mass="55314">MAQVADIFIIGGGINGVGIARDAAGRGLKVILAEKDDLASHTSSSSSKLIHGGLRYLEHYEFRLVRESLMEREILLNAAPHLIRPLRFVLPHHKGLRPAFILRLGLFLYDYIGGRKILPPTKTLALTKHPHGKPLKPTLTKGFEYSDCWVDDARLVAMSAVDAARHGATILTRTKVLGAKRQKGLWNITVREPNGEMHVIKASALVNAAGPWVDKIEDKASPPPQSSKQIKMVKGSHIVVPRLYHGEQAFTFQHTDGRVIFTIPYENNYTLIGTTDVAFSGDPDQVSIDKHEKEYLCSVVSEYLEAPVIPESIIWSYAGVRPLVDDGAENASKTTRDYVLELDTQEGAPMLSVYGGKITTFRCLAEEALEKLQAFLQYGGQPWTASAPLPGGEMGYENIVFYIGAIKTAYPWLPDSLCHRYIRSYGTLTETLLSRKTSLEDMGQAFGASLYEAELVYLKQHEWATTAEDALWRRSKLGLHMTEEEQHSVAQWFESQP</sequence>
<dbReference type="RefSeq" id="WP_194213666.1">
    <property type="nucleotide sequence ID" value="NZ_CP061205.1"/>
</dbReference>
<evidence type="ECO:0000259" key="7">
    <source>
        <dbReference type="Pfam" id="PF01266"/>
    </source>
</evidence>
<feature type="domain" description="FAD dependent oxidoreductase" evidence="7">
    <location>
        <begin position="6"/>
        <end position="341"/>
    </location>
</feature>
<keyword evidence="3 6" id="KW-0285">Flavoprotein</keyword>
<evidence type="ECO:0000256" key="3">
    <source>
        <dbReference type="ARBA" id="ARBA00022630"/>
    </source>
</evidence>
<comment type="catalytic activity">
    <reaction evidence="6">
        <text>a quinone + sn-glycerol 3-phosphate = dihydroxyacetone phosphate + a quinol</text>
        <dbReference type="Rhea" id="RHEA:18977"/>
        <dbReference type="ChEBI" id="CHEBI:24646"/>
        <dbReference type="ChEBI" id="CHEBI:57597"/>
        <dbReference type="ChEBI" id="CHEBI:57642"/>
        <dbReference type="ChEBI" id="CHEBI:132124"/>
        <dbReference type="EC" id="1.1.5.3"/>
    </reaction>
</comment>
<accession>A0ABV7D6W8</accession>
<dbReference type="EMBL" id="JBHRSL010000010">
    <property type="protein sequence ID" value="MFC3052681.1"/>
    <property type="molecule type" value="Genomic_DNA"/>
</dbReference>
<dbReference type="Gene3D" id="3.50.50.60">
    <property type="entry name" value="FAD/NAD(P)-binding domain"/>
    <property type="match status" value="1"/>
</dbReference>
<keyword evidence="5 6" id="KW-0560">Oxidoreductase</keyword>
<dbReference type="Gene3D" id="6.10.250.1890">
    <property type="match status" value="1"/>
</dbReference>
<evidence type="ECO:0000256" key="4">
    <source>
        <dbReference type="ARBA" id="ARBA00022827"/>
    </source>
</evidence>
<reference evidence="10" key="1">
    <citation type="journal article" date="2019" name="Int. J. Syst. Evol. Microbiol.">
        <title>The Global Catalogue of Microorganisms (GCM) 10K type strain sequencing project: providing services to taxonomists for standard genome sequencing and annotation.</title>
        <authorList>
            <consortium name="The Broad Institute Genomics Platform"/>
            <consortium name="The Broad Institute Genome Sequencing Center for Infectious Disease"/>
            <person name="Wu L."/>
            <person name="Ma J."/>
        </authorList>
    </citation>
    <scope>NUCLEOTIDE SEQUENCE [LARGE SCALE GENOMIC DNA]</scope>
    <source>
        <strain evidence="10">KCTC 62164</strain>
    </source>
</reference>
<keyword evidence="10" id="KW-1185">Reference proteome</keyword>
<dbReference type="InterPro" id="IPR036188">
    <property type="entry name" value="FAD/NAD-bd_sf"/>
</dbReference>
<evidence type="ECO:0000313" key="9">
    <source>
        <dbReference type="EMBL" id="MFC3052681.1"/>
    </source>
</evidence>
<evidence type="ECO:0000256" key="1">
    <source>
        <dbReference type="ARBA" id="ARBA00001974"/>
    </source>
</evidence>
<dbReference type="PANTHER" id="PTHR11985:SF15">
    <property type="entry name" value="GLYCEROL-3-PHOSPHATE DEHYDROGENASE, MITOCHONDRIAL"/>
    <property type="match status" value="1"/>
</dbReference>
<evidence type="ECO:0000256" key="5">
    <source>
        <dbReference type="ARBA" id="ARBA00023002"/>
    </source>
</evidence>
<dbReference type="Pfam" id="PF01266">
    <property type="entry name" value="DAO"/>
    <property type="match status" value="1"/>
</dbReference>
<dbReference type="InterPro" id="IPR038299">
    <property type="entry name" value="DAO_C_sf"/>
</dbReference>
<dbReference type="Gene3D" id="1.10.8.870">
    <property type="entry name" value="Alpha-glycerophosphate oxidase, cap domain"/>
    <property type="match status" value="1"/>
</dbReference>
<dbReference type="Pfam" id="PF16901">
    <property type="entry name" value="DAO_C"/>
    <property type="match status" value="1"/>
</dbReference>
<dbReference type="InterPro" id="IPR006076">
    <property type="entry name" value="FAD-dep_OxRdtase"/>
</dbReference>
<evidence type="ECO:0000256" key="2">
    <source>
        <dbReference type="ARBA" id="ARBA00007330"/>
    </source>
</evidence>
<dbReference type="NCBIfam" id="NF009906">
    <property type="entry name" value="PRK13369.1"/>
    <property type="match status" value="1"/>
</dbReference>
<protein>
    <recommendedName>
        <fullName evidence="6">Glycerol-3-phosphate dehydrogenase</fullName>
        <ecNumber evidence="6">1.1.5.3</ecNumber>
    </recommendedName>
</protein>
<comment type="cofactor">
    <cofactor evidence="1 6">
        <name>FAD</name>
        <dbReference type="ChEBI" id="CHEBI:57692"/>
    </cofactor>
</comment>
<comment type="similarity">
    <text evidence="2 6">Belongs to the FAD-dependent glycerol-3-phosphate dehydrogenase family.</text>
</comment>
<name>A0ABV7D6W8_9PROT</name>
<evidence type="ECO:0000256" key="6">
    <source>
        <dbReference type="RuleBase" id="RU361217"/>
    </source>
</evidence>
<dbReference type="EC" id="1.1.5.3" evidence="6"/>
<dbReference type="GO" id="GO:0004368">
    <property type="term" value="F:glycerol-3-phosphate dehydrogenase (quinone) activity"/>
    <property type="evidence" value="ECO:0007669"/>
    <property type="project" value="UniProtKB-EC"/>
</dbReference>
<feature type="domain" description="Alpha-glycerophosphate oxidase C-terminal" evidence="8">
    <location>
        <begin position="384"/>
        <end position="487"/>
    </location>
</feature>
<comment type="caution">
    <text evidence="9">The sequence shown here is derived from an EMBL/GenBank/DDBJ whole genome shotgun (WGS) entry which is preliminary data.</text>
</comment>